<dbReference type="HOGENOM" id="CLU_1937494_0_0_1"/>
<name>F0UGY8_AJEC8</name>
<dbReference type="VEuPathDB" id="FungiDB:I7I53_11603"/>
<dbReference type="AlphaFoldDB" id="F0UGY8"/>
<dbReference type="EMBL" id="DS990638">
    <property type="protein sequence ID" value="EGC44387.1"/>
    <property type="molecule type" value="Genomic_DNA"/>
</dbReference>
<dbReference type="OrthoDB" id="4188782at2759"/>
<evidence type="ECO:0000313" key="2">
    <source>
        <dbReference type="Proteomes" id="UP000008142"/>
    </source>
</evidence>
<proteinExistence type="predicted"/>
<sequence length="130" mass="14375">MKLSVLSLKSLSMIPPLIHHYIKIYSSAMVSPIDTILRSSEYKEMADQDEAAVLRHHIAQLDDKLCQIRAASTPAAAAVHDGNELSSDLAAHLYDQGDTSVLSRVLQEFCKCIKYLQKPSLLKSASDYSI</sequence>
<accession>F0UGY8</accession>
<dbReference type="Proteomes" id="UP000008142">
    <property type="component" value="Unassembled WGS sequence"/>
</dbReference>
<reference evidence="2" key="1">
    <citation type="submission" date="2008-07" db="EMBL/GenBank/DDBJ databases">
        <title>Annotation of Ajellomyces capsulatus strain H88.</title>
        <authorList>
            <person name="Champion M."/>
            <person name="Cuomo C."/>
            <person name="Ma L.-J."/>
            <person name="Henn M.R."/>
            <person name="Sil A."/>
            <person name="Goldman B."/>
            <person name="Young S.K."/>
            <person name="Kodira C.D."/>
            <person name="Zeng Q."/>
            <person name="Koehrsen M."/>
            <person name="Alvarado L."/>
            <person name="Berlin A."/>
            <person name="Borenstein D."/>
            <person name="Chen Z."/>
            <person name="Engels R."/>
            <person name="Freedman E."/>
            <person name="Gellesch M."/>
            <person name="Goldberg J."/>
            <person name="Griggs A."/>
            <person name="Gujja S."/>
            <person name="Heiman D."/>
            <person name="Hepburn T."/>
            <person name="Howarth C."/>
            <person name="Jen D."/>
            <person name="Larson L."/>
            <person name="Lewis B."/>
            <person name="Mehta T."/>
            <person name="Park D."/>
            <person name="Pearson M."/>
            <person name="Roberts A."/>
            <person name="Saif S."/>
            <person name="Shea T."/>
            <person name="Shenoy N."/>
            <person name="Sisk P."/>
            <person name="Stolte C."/>
            <person name="Sykes S."/>
            <person name="Walk T."/>
            <person name="White J."/>
            <person name="Yandava C."/>
            <person name="Klein B."/>
            <person name="McEwen J.G."/>
            <person name="Puccia R."/>
            <person name="Goldman G.H."/>
            <person name="Felipe M.S."/>
            <person name="Nino-Vega G."/>
            <person name="San-Blas G."/>
            <person name="Taylor J."/>
            <person name="Mendoza L."/>
            <person name="Galagan J."/>
            <person name="Nusbaum C."/>
            <person name="Birren B."/>
        </authorList>
    </citation>
    <scope>NUCLEOTIDE SEQUENCE [LARGE SCALE GENOMIC DNA]</scope>
    <source>
        <strain evidence="2">H88</strain>
    </source>
</reference>
<protein>
    <submittedName>
        <fullName evidence="1">Predicted protein</fullName>
    </submittedName>
</protein>
<organism evidence="2">
    <name type="scientific">Ajellomyces capsulatus (strain H88)</name>
    <name type="common">Darling's disease fungus</name>
    <name type="synonym">Histoplasma capsulatum</name>
    <dbReference type="NCBI Taxonomy" id="544711"/>
    <lineage>
        <taxon>Eukaryota</taxon>
        <taxon>Fungi</taxon>
        <taxon>Dikarya</taxon>
        <taxon>Ascomycota</taxon>
        <taxon>Pezizomycotina</taxon>
        <taxon>Eurotiomycetes</taxon>
        <taxon>Eurotiomycetidae</taxon>
        <taxon>Onygenales</taxon>
        <taxon>Ajellomycetaceae</taxon>
        <taxon>Histoplasma</taxon>
    </lineage>
</organism>
<gene>
    <name evidence="1" type="ORF">HCEG_03602</name>
</gene>
<evidence type="ECO:0000313" key="1">
    <source>
        <dbReference type="EMBL" id="EGC44387.1"/>
    </source>
</evidence>